<dbReference type="Gene3D" id="2.60.120.290">
    <property type="entry name" value="Spermadhesin, CUB domain"/>
    <property type="match status" value="4"/>
</dbReference>
<dbReference type="FunFam" id="2.60.40.4100:FF:000005">
    <property type="entry name" value="Deleted in malignant brain tumors 1"/>
    <property type="match status" value="1"/>
</dbReference>
<evidence type="ECO:0000256" key="8">
    <source>
        <dbReference type="ARBA" id="ARBA00022737"/>
    </source>
</evidence>
<feature type="disulfide bond" evidence="18">
    <location>
        <begin position="1722"/>
        <end position="1732"/>
    </location>
</feature>
<dbReference type="InterPro" id="IPR001507">
    <property type="entry name" value="ZP_dom"/>
</dbReference>
<evidence type="ECO:0000256" key="15">
    <source>
        <dbReference type="ARBA" id="ARBA00047197"/>
    </source>
</evidence>
<dbReference type="InterPro" id="IPR001190">
    <property type="entry name" value="SRCR"/>
</dbReference>
<comment type="subcellular location">
    <subcellularLocation>
        <location evidence="1">Cytoplasmic vesicle</location>
        <location evidence="1">Secretory vesicle membrane</location>
        <topology evidence="1">Single-pass membrane protein</topology>
    </subcellularLocation>
    <subcellularLocation>
        <location evidence="2">Secreted</location>
    </subcellularLocation>
</comment>
<feature type="region of interest" description="Disordered" evidence="19">
    <location>
        <begin position="642"/>
        <end position="661"/>
    </location>
</feature>
<feature type="compositionally biased region" description="Low complexity" evidence="19">
    <location>
        <begin position="1822"/>
        <end position="1832"/>
    </location>
</feature>
<feature type="domain" description="SRCR" evidence="22">
    <location>
        <begin position="1032"/>
        <end position="1132"/>
    </location>
</feature>
<feature type="disulfide bond" evidence="18">
    <location>
        <begin position="2151"/>
        <end position="2161"/>
    </location>
</feature>
<organism evidence="24 25">
    <name type="scientific">Peromyscus maniculatus bairdii</name>
    <name type="common">Prairie deer mouse</name>
    <dbReference type="NCBI Taxonomy" id="230844"/>
    <lineage>
        <taxon>Eukaryota</taxon>
        <taxon>Metazoa</taxon>
        <taxon>Chordata</taxon>
        <taxon>Craniata</taxon>
        <taxon>Vertebrata</taxon>
        <taxon>Euteleostomi</taxon>
        <taxon>Mammalia</taxon>
        <taxon>Eutheria</taxon>
        <taxon>Euarchontoglires</taxon>
        <taxon>Glires</taxon>
        <taxon>Rodentia</taxon>
        <taxon>Myomorpha</taxon>
        <taxon>Muroidea</taxon>
        <taxon>Cricetidae</taxon>
        <taxon>Neotominae</taxon>
        <taxon>Peromyscus</taxon>
    </lineage>
</organism>
<evidence type="ECO:0000256" key="5">
    <source>
        <dbReference type="ARBA" id="ARBA00022473"/>
    </source>
</evidence>
<dbReference type="PRINTS" id="PR00258">
    <property type="entry name" value="SPERACTRCPTR"/>
</dbReference>
<dbReference type="PROSITE" id="PS01180">
    <property type="entry name" value="CUB"/>
    <property type="match status" value="4"/>
</dbReference>
<keyword evidence="6" id="KW-0964">Secreted</keyword>
<dbReference type="InterPro" id="IPR000859">
    <property type="entry name" value="CUB_dom"/>
</dbReference>
<evidence type="ECO:0000256" key="7">
    <source>
        <dbReference type="ARBA" id="ARBA00022729"/>
    </source>
</evidence>
<evidence type="ECO:0000256" key="10">
    <source>
        <dbReference type="ARBA" id="ARBA00022927"/>
    </source>
</evidence>
<dbReference type="SMART" id="SM00042">
    <property type="entry name" value="CUB"/>
    <property type="match status" value="4"/>
</dbReference>
<dbReference type="PROSITE" id="PS00420">
    <property type="entry name" value="SRCR_1"/>
    <property type="match status" value="8"/>
</dbReference>
<keyword evidence="4" id="KW-0813">Transport</keyword>
<dbReference type="PROSITE" id="PS50287">
    <property type="entry name" value="SRCR_2"/>
    <property type="match status" value="10"/>
</dbReference>
<evidence type="ECO:0000256" key="6">
    <source>
        <dbReference type="ARBA" id="ARBA00022525"/>
    </source>
</evidence>
<evidence type="ECO:0000256" key="19">
    <source>
        <dbReference type="SAM" id="MobiDB-lite"/>
    </source>
</evidence>
<dbReference type="Pfam" id="PF00530">
    <property type="entry name" value="SRCR"/>
    <property type="match status" value="10"/>
</dbReference>
<feature type="disulfide bond" evidence="18">
    <location>
        <begin position="1678"/>
        <end position="1742"/>
    </location>
</feature>
<name>A0A8C8UJT7_PERMB</name>
<dbReference type="FunFam" id="3.10.250.10:FF:000006">
    <property type="entry name" value="neurotrypsin isoform X2"/>
    <property type="match status" value="3"/>
</dbReference>
<dbReference type="GO" id="GO:0030154">
    <property type="term" value="P:cell differentiation"/>
    <property type="evidence" value="ECO:0007669"/>
    <property type="project" value="UniProtKB-KW"/>
</dbReference>
<feature type="disulfide bond" evidence="18">
    <location>
        <begin position="581"/>
        <end position="642"/>
    </location>
</feature>
<dbReference type="InterPro" id="IPR035914">
    <property type="entry name" value="Sperma_CUB_dom_sf"/>
</dbReference>
<proteinExistence type="inferred from homology"/>
<feature type="compositionally biased region" description="Low complexity" evidence="19">
    <location>
        <begin position="1936"/>
        <end position="1966"/>
    </location>
</feature>
<evidence type="ECO:0000313" key="25">
    <source>
        <dbReference type="Proteomes" id="UP000694547"/>
    </source>
</evidence>
<feature type="chain" id="PRO_5034423220" description="Scavenger receptor cysteine-rich domain-containing protein DMBT1" evidence="20">
    <location>
        <begin position="24"/>
        <end position="2476"/>
    </location>
</feature>
<reference evidence="24" key="3">
    <citation type="submission" date="2025-09" db="UniProtKB">
        <authorList>
            <consortium name="Ensembl"/>
        </authorList>
    </citation>
    <scope>IDENTIFICATION</scope>
</reference>
<dbReference type="FunFam" id="2.60.120.290:FF:000100">
    <property type="entry name" value="RIKEN cDNA 5430419D17 gene"/>
    <property type="match status" value="1"/>
</dbReference>
<feature type="disulfide bond" evidence="18">
    <location>
        <begin position="452"/>
        <end position="516"/>
    </location>
</feature>
<evidence type="ECO:0000256" key="9">
    <source>
        <dbReference type="ARBA" id="ARBA00022782"/>
    </source>
</evidence>
<feature type="disulfide bond" evidence="18">
    <location>
        <begin position="1558"/>
        <end position="1622"/>
    </location>
</feature>
<feature type="domain" description="CUB" evidence="21">
    <location>
        <begin position="671"/>
        <end position="782"/>
    </location>
</feature>
<feature type="disulfide bond" evidence="18">
    <location>
        <begin position="1571"/>
        <end position="1632"/>
    </location>
</feature>
<dbReference type="Proteomes" id="UP000694547">
    <property type="component" value="Chromosome 1"/>
</dbReference>
<feature type="disulfide bond" evidence="18">
    <location>
        <begin position="1340"/>
        <end position="1350"/>
    </location>
</feature>
<feature type="disulfide bond" evidence="18">
    <location>
        <begin position="1309"/>
        <end position="1370"/>
    </location>
</feature>
<feature type="disulfide bond" evidence="18">
    <location>
        <begin position="496"/>
        <end position="506"/>
    </location>
</feature>
<feature type="signal peptide" evidence="20">
    <location>
        <begin position="1"/>
        <end position="23"/>
    </location>
</feature>
<feature type="disulfide bond" evidence="18">
    <location>
        <begin position="1070"/>
        <end position="1131"/>
    </location>
</feature>
<feature type="compositionally biased region" description="Low complexity" evidence="19">
    <location>
        <begin position="2003"/>
        <end position="2049"/>
    </location>
</feature>
<dbReference type="InterPro" id="IPR055356">
    <property type="entry name" value="ZP-N"/>
</dbReference>
<keyword evidence="10" id="KW-0653">Protein transport</keyword>
<feature type="region of interest" description="Disordered" evidence="19">
    <location>
        <begin position="1816"/>
        <end position="2053"/>
    </location>
</feature>
<feature type="disulfide bond" evidence="18">
    <location>
        <begin position="1101"/>
        <end position="1111"/>
    </location>
</feature>
<feature type="compositionally biased region" description="Low complexity" evidence="19">
    <location>
        <begin position="1861"/>
        <end position="1906"/>
    </location>
</feature>
<evidence type="ECO:0000259" key="21">
    <source>
        <dbReference type="PROSITE" id="PS01180"/>
    </source>
</evidence>
<keyword evidence="25" id="KW-1185">Reference proteome</keyword>
<evidence type="ECO:0000256" key="1">
    <source>
        <dbReference type="ARBA" id="ARBA00004160"/>
    </source>
</evidence>
<feature type="disulfide bond" evidence="18">
    <location>
        <begin position="612"/>
        <end position="622"/>
    </location>
</feature>
<feature type="disulfide bond" evidence="18">
    <location>
        <begin position="167"/>
        <end position="231"/>
    </location>
</feature>
<evidence type="ECO:0000256" key="18">
    <source>
        <dbReference type="PROSITE-ProRule" id="PRU00196"/>
    </source>
</evidence>
<evidence type="ECO:0000256" key="20">
    <source>
        <dbReference type="SAM" id="SignalP"/>
    </source>
</evidence>
<evidence type="ECO:0000256" key="13">
    <source>
        <dbReference type="ARBA" id="ARBA00023329"/>
    </source>
</evidence>
<dbReference type="InterPro" id="IPR042235">
    <property type="entry name" value="ZP-C_dom"/>
</dbReference>
<feature type="disulfide bond" evidence="18">
    <location>
        <begin position="1430"/>
        <end position="1494"/>
    </location>
</feature>
<feature type="compositionally biased region" description="Low complexity" evidence="19">
    <location>
        <begin position="1973"/>
        <end position="1985"/>
    </location>
</feature>
<protein>
    <recommendedName>
        <fullName evidence="15">Scavenger receptor cysteine-rich domain-containing protein DMBT1</fullName>
    </recommendedName>
    <alternativeName>
        <fullName evidence="16">Deleted in malignant brain tumors 1 protein</fullName>
    </alternativeName>
    <alternativeName>
        <fullName evidence="14">Hensin</fullName>
    </alternativeName>
</protein>
<keyword evidence="8" id="KW-0677">Repeat</keyword>
<feature type="domain" description="SRCR" evidence="22">
    <location>
        <begin position="427"/>
        <end position="527"/>
    </location>
</feature>
<evidence type="ECO:0000256" key="3">
    <source>
        <dbReference type="ARBA" id="ARBA00009931"/>
    </source>
</evidence>
<dbReference type="Ensembl" id="ENSPEMT00000039230.1">
    <property type="protein sequence ID" value="ENSPEMP00000030398.1"/>
    <property type="gene ID" value="ENSPEMG00000020751.2"/>
</dbReference>
<dbReference type="InterPro" id="IPR055355">
    <property type="entry name" value="ZP-C"/>
</dbReference>
<feature type="disulfide bond" evidence="18">
    <location>
        <begin position="180"/>
        <end position="241"/>
    </location>
</feature>
<reference evidence="24 25" key="1">
    <citation type="submission" date="2018-10" db="EMBL/GenBank/DDBJ databases">
        <title>Improved assembly of the deer mouse Peromyscus maniculatus genome.</title>
        <authorList>
            <person name="Lassance J.-M."/>
            <person name="Hoekstra H.E."/>
        </authorList>
    </citation>
    <scope>NUCLEOTIDE SEQUENCE [LARGE SCALE GENOMIC DNA]</scope>
</reference>
<dbReference type="Gene3D" id="3.10.250.10">
    <property type="entry name" value="SRCR-like domain"/>
    <property type="match status" value="10"/>
</dbReference>
<evidence type="ECO:0000256" key="4">
    <source>
        <dbReference type="ARBA" id="ARBA00022448"/>
    </source>
</evidence>
<feature type="disulfide bond" evidence="18">
    <location>
        <begin position="2120"/>
        <end position="2181"/>
    </location>
</feature>
<feature type="disulfide bond" evidence="18">
    <location>
        <begin position="820"/>
        <end position="884"/>
    </location>
</feature>
<feature type="disulfide bond" evidence="18">
    <location>
        <begin position="2107"/>
        <end position="2171"/>
    </location>
</feature>
<dbReference type="GeneTree" id="ENSGT00940000162108"/>
<feature type="disulfide bond" evidence="18">
    <location>
        <begin position="465"/>
        <end position="526"/>
    </location>
</feature>
<feature type="domain" description="CUB" evidence="21">
    <location>
        <begin position="271"/>
        <end position="377"/>
    </location>
</feature>
<feature type="domain" description="SRCR" evidence="22">
    <location>
        <begin position="2082"/>
        <end position="2182"/>
    </location>
</feature>
<dbReference type="GO" id="GO:0015031">
    <property type="term" value="P:protein transport"/>
    <property type="evidence" value="ECO:0007669"/>
    <property type="project" value="UniProtKB-KW"/>
</dbReference>
<dbReference type="SUPFAM" id="SSF49854">
    <property type="entry name" value="Spermadhesin, CUB domain"/>
    <property type="match status" value="4"/>
</dbReference>
<keyword evidence="11 18" id="KW-1015">Disulfide bond</keyword>
<feature type="domain" description="SRCR" evidence="22">
    <location>
        <begin position="543"/>
        <end position="643"/>
    </location>
</feature>
<feature type="domain" description="ZP" evidence="23">
    <location>
        <begin position="2197"/>
        <end position="2439"/>
    </location>
</feature>
<feature type="domain" description="CUB" evidence="21">
    <location>
        <begin position="1149"/>
        <end position="1260"/>
    </location>
</feature>
<dbReference type="CDD" id="cd00041">
    <property type="entry name" value="CUB"/>
    <property type="match status" value="4"/>
</dbReference>
<dbReference type="FunFam" id="2.60.120.290:FF:000004">
    <property type="entry name" value="Metalloendopeptidase"/>
    <property type="match status" value="3"/>
</dbReference>
<dbReference type="Pfam" id="PF00100">
    <property type="entry name" value="Zona_pellucida"/>
    <property type="match status" value="1"/>
</dbReference>
<feature type="region of interest" description="Disordered" evidence="19">
    <location>
        <begin position="108"/>
        <end position="140"/>
    </location>
</feature>
<dbReference type="Pfam" id="PF23344">
    <property type="entry name" value="ZP-N"/>
    <property type="match status" value="1"/>
</dbReference>
<feature type="compositionally biased region" description="Pro residues" evidence="19">
    <location>
        <begin position="648"/>
        <end position="657"/>
    </location>
</feature>
<feature type="disulfide bond" evidence="18">
    <location>
        <begin position="211"/>
        <end position="221"/>
    </location>
</feature>
<dbReference type="SMART" id="SM00241">
    <property type="entry name" value="ZP"/>
    <property type="match status" value="1"/>
</dbReference>
<evidence type="ECO:0000256" key="11">
    <source>
        <dbReference type="ARBA" id="ARBA00023157"/>
    </source>
</evidence>
<dbReference type="FunFam" id="3.10.250.10:FF:000003">
    <property type="entry name" value="Deleted in malignant brain tumors 1"/>
    <property type="match status" value="7"/>
</dbReference>
<keyword evidence="13" id="KW-0968">Cytoplasmic vesicle</keyword>
<feature type="domain" description="CUB" evidence="21">
    <location>
        <begin position="910"/>
        <end position="1021"/>
    </location>
</feature>
<evidence type="ECO:0000256" key="17">
    <source>
        <dbReference type="PROSITE-ProRule" id="PRU00059"/>
    </source>
</evidence>
<keyword evidence="9" id="KW-0221">Differentiation</keyword>
<accession>A0A8C8UJT7</accession>
<feature type="disulfide bond" evidence="18">
    <location>
        <begin position="568"/>
        <end position="632"/>
    </location>
</feature>
<dbReference type="PANTHER" id="PTHR19331">
    <property type="entry name" value="SCAVENGER RECEPTOR DOMAIN-CONTAINING"/>
    <property type="match status" value="1"/>
</dbReference>
<feature type="domain" description="SRCR" evidence="22">
    <location>
        <begin position="1271"/>
        <end position="1371"/>
    </location>
</feature>
<dbReference type="Gene3D" id="2.60.40.3210">
    <property type="entry name" value="Zona pellucida, ZP-N domain"/>
    <property type="match status" value="1"/>
</dbReference>
<evidence type="ECO:0000256" key="16">
    <source>
        <dbReference type="ARBA" id="ARBA00047200"/>
    </source>
</evidence>
<feature type="disulfide bond" evidence="18">
    <location>
        <begin position="1057"/>
        <end position="1121"/>
    </location>
</feature>
<feature type="disulfide bond" evidence="18">
    <location>
        <begin position="1474"/>
        <end position="1484"/>
    </location>
</feature>
<feature type="domain" description="SRCR" evidence="22">
    <location>
        <begin position="1405"/>
        <end position="1505"/>
    </location>
</feature>
<feature type="region of interest" description="Disordered" evidence="19">
    <location>
        <begin position="1790"/>
        <end position="1809"/>
    </location>
</feature>
<sequence length="2476" mass="264166">MGRHARLLWLLFFHGVILPEAACYRRDIRGSGAKLGKERPKRTIQDMSVEQQEGDGQEPVARPQGDGNSATILSVLPAAISTQPSSKLASSSSASVLPVVDSAPASRRAHVPRLSLRADGSPDHTPATDPESSKPSGGWVPVRLAGNHGRCAGRVELFYQGVWGTVCDDLWDLPEANIICRQLGCGWAVSALSEAYFGEGSGKILLDNVHCKGHEEHLEECSHIGWFSHNCDHSEDASVICSDTEYVTRSLPDGPFAVMEKDTVVPGRSPCGGVITSAPGKIKNPPMNEMHDNITCVWEIRANASDRVRLAFPSLELDCTNEYFEILDGPPSSTKSLGKPCSGVHITFASHSSSMTLVYFRGMNNIGKNFMAYYYFEAKEMTSKTPYLITIPTATSKTVTERPKLSNTSSGSLSLPPVPDPGDWPELRLVGGSNRCSGRVEILYQGAWGTVCDDLWDLNEAEVVCRQLGCGQGVSALGKAYFGPGSGDIFLDNFQCAGVEHFLGQCAHSGWKDHNCGHHEDAGVICSDAEKPLLDVPGDWPELRLVGGSSRCSGRVEVLHQGVWGTVCDDLWGSNEAEVVCRQLGCGQAISSLGEAYFGPGSGDIFLDNLQCSGMEHYLGQCPHSGWSEHNCGHHEDAGVICSDSDGPPQPMPPGPPSVSQDPITGGSNSCGGVISSLSGSFSSPRYPENYPTDIQCVWEIHVEKNFRIELMIPNLNLEDILGCPYDSIEIFDGPRIASLSMGKFCAPSAVVFFSSSDILTVVFRSDYMTTNTGFYAFFNAISQDGSESEDRPVLRLAGSSGQCSGRVEVLHQGAWGTVCDDLWDMNEAEVVCRQLGCGHAIAAPGSAYFGPGSGNILLDNIQCSGKENHFGQCPSSAWLDHNCGHHEDAGVICSDAEVTPSPTEGSNSCGGVISSLSGSFSSPWYPTNYPTDMECVWEIHVAEKFNIELTIPSLKLEDIYGCPYDFVEVFDGKQVASLSMGKVCAGAELTFLSSSNSMTVVFKSDSMITNTGFYALYNTVHQDERQNGIALRLVNGSHRCEGRVEISYNGTWGTVCDDSWDLTDARVVCQQLGCGKALSAPAESYFDRGVGHILLDDVQCMGDEAKVWQCTHHGWFSHNCGHHEDASVVCSGADDTPSPGPADESFRCGGLLTNSSGSFSSPWYPKKYPTNVVCAWDIRVDTSAHIRLTFEVVKMENFYGCPYDFIEIFDGPQSESFSLGRFCSETIPVFTSSSSHMSVVFHSDDIVTNIGFYASYESLLQDEKDRDVALRLANGSHPCEGRVELYYNSSWGTVCDDSWDLRDAQVVCRQLGCGGAVAATGRAHFERGLGPIVLDDVECMGTEARLWQCLHGGWFAHNCGHHEDAGVICSASLSLPAPSSPVSDPISASLVKQPGVSASTGLDLRLVNGTSRCEGRVEVYYANTWGTVCDDNWSIEDAHVVCRQLGCGSALSALPGTSFSPGSGSILLDDVNCTGKESSLAQCPHSDWLTHNCGHQEDAGVICADSAAAGHPATSAPEGHPHGFHPIDLQLVRLVNGKSQCEGRVEVYFNGTWGSVCDDLWSIQAAQVVCQQLGCGVALAAPRSSLFGDGSGPIFLDDVKCLGTETNLGHCRHLGLSVHNCDHHEDAGAICSAVSVASALAEAALSVGQLTIRLVDGKNRCEGRVEVHHNGTWGTVCDDLWGIEDAHVVCRQLDCGEGVSAIGSSRFGEGVGSIFLDDVQCQGSETSLSQCHHQGLSVHNCGHHEDASVICSASATEMTTSPGNISFFTVFSSTSSPAAASVLATDLAPTPGEVTPSRDNGLCPPRCTDMSLISAEEEASSDISSTSTESSPLRDAALVSAEEETPSDSSSASEGEETSSDVSSSVGVTSSDISSTSAETSSSNDASSASAEDASSDTSSSSAEVKSGEKTDASSASAEDTSSGASSVSKEDSASDASSASAESSSPSDASSASAEETSSDASSVSKEDSASDASSTSAESSSPNDMSSTSADGKSGERSDASSTSAEETSSDMSSTSAESSSKTDTSSSSAEETSSSDTSSTSAEASSPHDTFTALAEPTFLSATVPTLIKVTLPPDLTLRLVGGRNRCEGRLEVQHQGMWGTVCDDRWNIKNARVVCRLLGCGQALGAPGRSHFGAGTGPILMNEVRCSGREDSLESCAHAGWIRHNCHHYEDASVVCAGPADSLVPKDNAQLSCLPHLFQAVIDRGYLRRLGYSSWDIHLNDKMCRPQVTGRYLIFNIPYGHCGTMRQEHQGSLSYSNSIRGRTQGHPGRVIVRHRVPQVKFTCKVDGQSAVEIVHGSDTQKDDVSYDVSISFLQSPVSQDMGVGAPAYTRQREEVFLQATLHSHDPNLRLVVDTCVASPDSSDFTTVKYDLIQEGCIRDNSYSNLHAPGKNVAQFKFNAFSFLKSYDVVYLQCKVAVCRIGDHSPRCSQGCTKRGRRGAGSAEAREEQTEYFRTVGPLKIHRADNQSRALV</sequence>
<feature type="domain" description="SRCR" evidence="22">
    <location>
        <begin position="795"/>
        <end position="895"/>
    </location>
</feature>
<dbReference type="SMART" id="SM00202">
    <property type="entry name" value="SR"/>
    <property type="match status" value="10"/>
</dbReference>
<dbReference type="PROSITE" id="PS51034">
    <property type="entry name" value="ZP_2"/>
    <property type="match status" value="1"/>
</dbReference>
<feature type="disulfide bond" evidence="18">
    <location>
        <begin position="1443"/>
        <end position="1504"/>
    </location>
</feature>
<feature type="region of interest" description="Disordered" evidence="19">
    <location>
        <begin position="33"/>
        <end position="68"/>
    </location>
</feature>
<evidence type="ECO:0000256" key="2">
    <source>
        <dbReference type="ARBA" id="ARBA00004613"/>
    </source>
</evidence>
<feature type="domain" description="SRCR" evidence="22">
    <location>
        <begin position="142"/>
        <end position="242"/>
    </location>
</feature>
<dbReference type="SUPFAM" id="SSF56487">
    <property type="entry name" value="SRCR-like"/>
    <property type="match status" value="10"/>
</dbReference>
<comment type="caution">
    <text evidence="17">Lacks conserved residue(s) required for the propagation of feature annotation.</text>
</comment>
<evidence type="ECO:0000256" key="14">
    <source>
        <dbReference type="ARBA" id="ARBA00030560"/>
    </source>
</evidence>
<evidence type="ECO:0000259" key="22">
    <source>
        <dbReference type="PROSITE" id="PS50287"/>
    </source>
</evidence>
<dbReference type="Pfam" id="PF00431">
    <property type="entry name" value="CUB"/>
    <property type="match status" value="4"/>
</dbReference>
<feature type="disulfide bond" evidence="18">
    <location>
        <begin position="833"/>
        <end position="894"/>
    </location>
</feature>
<reference evidence="24" key="2">
    <citation type="submission" date="2025-08" db="UniProtKB">
        <authorList>
            <consortium name="Ensembl"/>
        </authorList>
    </citation>
    <scope>IDENTIFICATION</scope>
</reference>
<comment type="similarity">
    <text evidence="3">Belongs to the DMBT1 family.</text>
</comment>
<dbReference type="Gene3D" id="2.60.40.4100">
    <property type="entry name" value="Zona pellucida, ZP-C domain"/>
    <property type="match status" value="1"/>
</dbReference>
<dbReference type="InterPro" id="IPR036772">
    <property type="entry name" value="SRCR-like_dom_sf"/>
</dbReference>
<feature type="disulfide bond" evidence="18">
    <location>
        <begin position="1602"/>
        <end position="1612"/>
    </location>
</feature>
<feature type="compositionally biased region" description="Low complexity" evidence="19">
    <location>
        <begin position="1914"/>
        <end position="1929"/>
    </location>
</feature>
<feature type="domain" description="SRCR" evidence="22">
    <location>
        <begin position="1533"/>
        <end position="1633"/>
    </location>
</feature>
<evidence type="ECO:0000313" key="24">
    <source>
        <dbReference type="Ensembl" id="ENSPEMP00000030398.1"/>
    </source>
</evidence>
<dbReference type="PANTHER" id="PTHR19331:SF470">
    <property type="entry name" value="DELETED IN MALIGNANT BRAIN TUMORS 1 PROTEIN"/>
    <property type="match status" value="1"/>
</dbReference>
<evidence type="ECO:0000256" key="12">
    <source>
        <dbReference type="ARBA" id="ARBA00023180"/>
    </source>
</evidence>
<feature type="disulfide bond" evidence="18">
    <location>
        <begin position="864"/>
        <end position="874"/>
    </location>
</feature>
<keyword evidence="12" id="KW-0325">Glycoprotein</keyword>
<dbReference type="GO" id="GO:0030658">
    <property type="term" value="C:transport vesicle membrane"/>
    <property type="evidence" value="ECO:0007669"/>
    <property type="project" value="UniProtKB-SubCell"/>
</dbReference>
<feature type="disulfide bond" evidence="18">
    <location>
        <begin position="1691"/>
        <end position="1752"/>
    </location>
</feature>
<dbReference type="GO" id="GO:0005576">
    <property type="term" value="C:extracellular region"/>
    <property type="evidence" value="ECO:0007669"/>
    <property type="project" value="UniProtKB-SubCell"/>
</dbReference>
<keyword evidence="5" id="KW-0217">Developmental protein</keyword>
<feature type="domain" description="SRCR" evidence="22">
    <location>
        <begin position="1653"/>
        <end position="1753"/>
    </location>
</feature>
<keyword evidence="7 20" id="KW-0732">Signal</keyword>
<feature type="compositionally biased region" description="Basic and acidic residues" evidence="19">
    <location>
        <begin position="33"/>
        <end position="44"/>
    </location>
</feature>
<feature type="disulfide bond" evidence="18">
    <location>
        <begin position="1296"/>
        <end position="1360"/>
    </location>
</feature>
<evidence type="ECO:0000259" key="23">
    <source>
        <dbReference type="PROSITE" id="PS51034"/>
    </source>
</evidence>